<dbReference type="Gene3D" id="2.40.50.140">
    <property type="entry name" value="Nucleic acid-binding proteins"/>
    <property type="match status" value="1"/>
</dbReference>
<protein>
    <submittedName>
        <fullName evidence="3">Exosome complex exonuclease RRP44</fullName>
    </submittedName>
</protein>
<dbReference type="GO" id="GO:0016075">
    <property type="term" value="P:rRNA catabolic process"/>
    <property type="evidence" value="ECO:0007669"/>
    <property type="project" value="TreeGrafter"/>
</dbReference>
<dbReference type="PANTHER" id="PTHR23355">
    <property type="entry name" value="RIBONUCLEASE"/>
    <property type="match status" value="1"/>
</dbReference>
<feature type="region of interest" description="Disordered" evidence="1">
    <location>
        <begin position="283"/>
        <end position="304"/>
    </location>
</feature>
<dbReference type="EMBL" id="LADI01013817">
    <property type="protein sequence ID" value="KPJ20779.1"/>
    <property type="molecule type" value="Genomic_DNA"/>
</dbReference>
<dbReference type="GO" id="GO:0000175">
    <property type="term" value="F:3'-5'-RNA exonuclease activity"/>
    <property type="evidence" value="ECO:0007669"/>
    <property type="project" value="TreeGrafter"/>
</dbReference>
<dbReference type="InterPro" id="IPR012340">
    <property type="entry name" value="NA-bd_OB-fold"/>
</dbReference>
<dbReference type="GO" id="GO:0071031">
    <property type="term" value="P:nuclear mRNA surveillance of mRNA 3'-end processing"/>
    <property type="evidence" value="ECO:0007669"/>
    <property type="project" value="TreeGrafter"/>
</dbReference>
<proteinExistence type="predicted"/>
<reference evidence="3 4" key="1">
    <citation type="journal article" date="2015" name="Nat. Commun.">
        <title>Outbred genome sequencing and CRISPR/Cas9 gene editing in butterflies.</title>
        <authorList>
            <person name="Li X."/>
            <person name="Fan D."/>
            <person name="Zhang W."/>
            <person name="Liu G."/>
            <person name="Zhang L."/>
            <person name="Zhao L."/>
            <person name="Fang X."/>
            <person name="Chen L."/>
            <person name="Dong Y."/>
            <person name="Chen Y."/>
            <person name="Ding Y."/>
            <person name="Zhao R."/>
            <person name="Feng M."/>
            <person name="Zhu Y."/>
            <person name="Feng Y."/>
            <person name="Jiang X."/>
            <person name="Zhu D."/>
            <person name="Xiang H."/>
            <person name="Feng X."/>
            <person name="Li S."/>
            <person name="Wang J."/>
            <person name="Zhang G."/>
            <person name="Kronforst M.R."/>
            <person name="Wang W."/>
        </authorList>
    </citation>
    <scope>NUCLEOTIDE SEQUENCE [LARGE SCALE GENOMIC DNA]</scope>
    <source>
        <strain evidence="3">Ya'a_city_454_Px</strain>
        <tissue evidence="3">Whole body</tissue>
    </source>
</reference>
<keyword evidence="2" id="KW-1133">Transmembrane helix</keyword>
<dbReference type="AlphaFoldDB" id="A0A0N1IHL0"/>
<keyword evidence="3" id="KW-0378">Hydrolase</keyword>
<dbReference type="STRING" id="66420.A0A0N1IHL0"/>
<keyword evidence="2" id="KW-0472">Membrane</keyword>
<keyword evidence="4" id="KW-1185">Reference proteome</keyword>
<dbReference type="GO" id="GO:0004519">
    <property type="term" value="F:endonuclease activity"/>
    <property type="evidence" value="ECO:0007669"/>
    <property type="project" value="TreeGrafter"/>
</dbReference>
<name>A0A0N1IHL0_PAPXU</name>
<accession>A0A0N1IHL0</accession>
<dbReference type="SUPFAM" id="SSF50249">
    <property type="entry name" value="Nucleic acid-binding proteins"/>
    <property type="match status" value="2"/>
</dbReference>
<feature type="transmembrane region" description="Helical" evidence="2">
    <location>
        <begin position="112"/>
        <end position="135"/>
    </location>
</feature>
<gene>
    <name evidence="3" type="ORF">RR46_00127</name>
</gene>
<evidence type="ECO:0000256" key="2">
    <source>
        <dbReference type="SAM" id="Phobius"/>
    </source>
</evidence>
<dbReference type="FunFam" id="2.40.50.140:FF:000125">
    <property type="entry name" value="exosome complex exonuclease RRP44 isoform X1"/>
    <property type="match status" value="1"/>
</dbReference>
<dbReference type="GO" id="GO:0000176">
    <property type="term" value="C:nuclear exosome (RNase complex)"/>
    <property type="evidence" value="ECO:0007669"/>
    <property type="project" value="TreeGrafter"/>
</dbReference>
<dbReference type="InterPro" id="IPR050180">
    <property type="entry name" value="RNR_Ribonuclease"/>
</dbReference>
<evidence type="ECO:0000313" key="4">
    <source>
        <dbReference type="Proteomes" id="UP000053268"/>
    </source>
</evidence>
<feature type="compositionally biased region" description="Basic and acidic residues" evidence="1">
    <location>
        <begin position="283"/>
        <end position="296"/>
    </location>
</feature>
<keyword evidence="2" id="KW-0812">Transmembrane</keyword>
<sequence>MYFVRRYADVMVHRLLAASIGADVTHASLLDTRAADALCENLNYRHRQAQYAGRASVALNTHEHFHWMLNLMWSLQAHRKTAASYVASARQITTAGASWRQKVLRFPRSDDVIRILAPFCVFVINVVSVPSLLMVDGDKHYCEEHLEMFLEGVKNYASHVFGRQEILFKNRVEIESAVVLAVKRNALQVLIPKYGLEGPLYLPSDKFMYNEEEHIQVCDKIVFKTFDELTVRLTLDSSNLQHRKLVFQLVKPCIPGFSYVPEDETGQMDVEIIDVDKREVKEPLKTPKKRKDSDVMKKKKKLKK</sequence>
<organism evidence="3 4">
    <name type="scientific">Papilio xuthus</name>
    <name type="common">Asian swallowtail butterfly</name>
    <dbReference type="NCBI Taxonomy" id="66420"/>
    <lineage>
        <taxon>Eukaryota</taxon>
        <taxon>Metazoa</taxon>
        <taxon>Ecdysozoa</taxon>
        <taxon>Arthropoda</taxon>
        <taxon>Hexapoda</taxon>
        <taxon>Insecta</taxon>
        <taxon>Pterygota</taxon>
        <taxon>Neoptera</taxon>
        <taxon>Endopterygota</taxon>
        <taxon>Lepidoptera</taxon>
        <taxon>Glossata</taxon>
        <taxon>Ditrysia</taxon>
        <taxon>Papilionoidea</taxon>
        <taxon>Papilionidae</taxon>
        <taxon>Papilioninae</taxon>
        <taxon>Papilio</taxon>
    </lineage>
</organism>
<evidence type="ECO:0000313" key="3">
    <source>
        <dbReference type="EMBL" id="KPJ20779.1"/>
    </source>
</evidence>
<evidence type="ECO:0000256" key="1">
    <source>
        <dbReference type="SAM" id="MobiDB-lite"/>
    </source>
</evidence>
<keyword evidence="3" id="KW-0540">Nuclease</keyword>
<dbReference type="GO" id="GO:0000177">
    <property type="term" value="C:cytoplasmic exosome (RNase complex)"/>
    <property type="evidence" value="ECO:0007669"/>
    <property type="project" value="TreeGrafter"/>
</dbReference>
<dbReference type="Proteomes" id="UP000053268">
    <property type="component" value="Unassembled WGS sequence"/>
</dbReference>
<comment type="caution">
    <text evidence="3">The sequence shown here is derived from an EMBL/GenBank/DDBJ whole genome shotgun (WGS) entry which is preliminary data.</text>
</comment>
<dbReference type="PANTHER" id="PTHR23355:SF35">
    <property type="entry name" value="EXOSOME COMPLEX EXONUCLEASE RRP44"/>
    <property type="match status" value="1"/>
</dbReference>
<keyword evidence="3" id="KW-0269">Exonuclease</keyword>